<evidence type="ECO:0000259" key="1">
    <source>
        <dbReference type="SMART" id="SM00860"/>
    </source>
</evidence>
<organism evidence="2">
    <name type="scientific">Streptomyces sp. R35</name>
    <dbReference type="NCBI Taxonomy" id="3238630"/>
    <lineage>
        <taxon>Bacteria</taxon>
        <taxon>Bacillati</taxon>
        <taxon>Actinomycetota</taxon>
        <taxon>Actinomycetes</taxon>
        <taxon>Kitasatosporales</taxon>
        <taxon>Streptomycetaceae</taxon>
        <taxon>Streptomyces</taxon>
    </lineage>
</organism>
<name>A0AB39SE40_9ACTN</name>
<reference evidence="2" key="1">
    <citation type="submission" date="2024-07" db="EMBL/GenBank/DDBJ databases">
        <authorList>
            <person name="Yu S.T."/>
        </authorList>
    </citation>
    <scope>NUCLEOTIDE SEQUENCE</scope>
    <source>
        <strain evidence="2">R35</strain>
    </source>
</reference>
<dbReference type="AlphaFoldDB" id="A0AB39SE40"/>
<protein>
    <submittedName>
        <fullName evidence="2">SMI1/KNR4 family protein</fullName>
    </submittedName>
</protein>
<sequence length="191" mass="21550">MNRPAVPRPLTEAEVIEAEAELGVTFPSEYRHYLLQVSSGGAVEQLEKTENGWWWAGNSTKRRDLLPLPFPHPDTYEDADDEFYRRLPRAEDYADEDAFSESMNGWNTEYWDFNERKTAGSFVAKEHGCGFATLLVITGPFAGTLWWDGRATSDLIIPLSLDHAGGARPVTFGEWLGRDSWDLLPPGWGRA</sequence>
<dbReference type="SUPFAM" id="SSF160631">
    <property type="entry name" value="SMI1/KNR4-like"/>
    <property type="match status" value="1"/>
</dbReference>
<feature type="domain" description="Knr4/Smi1-like" evidence="1">
    <location>
        <begin position="9"/>
        <end position="178"/>
    </location>
</feature>
<proteinExistence type="predicted"/>
<evidence type="ECO:0000313" key="2">
    <source>
        <dbReference type="EMBL" id="XDQ65440.1"/>
    </source>
</evidence>
<dbReference type="EMBL" id="CP163440">
    <property type="protein sequence ID" value="XDQ65440.1"/>
    <property type="molecule type" value="Genomic_DNA"/>
</dbReference>
<dbReference type="Gene3D" id="3.40.1580.10">
    <property type="entry name" value="SMI1/KNR4-like"/>
    <property type="match status" value="1"/>
</dbReference>
<dbReference type="InterPro" id="IPR037883">
    <property type="entry name" value="Knr4/Smi1-like_sf"/>
</dbReference>
<dbReference type="InterPro" id="IPR018958">
    <property type="entry name" value="Knr4/Smi1-like_dom"/>
</dbReference>
<dbReference type="SMART" id="SM00860">
    <property type="entry name" value="SMI1_KNR4"/>
    <property type="match status" value="1"/>
</dbReference>
<accession>A0AB39SE40</accession>
<gene>
    <name evidence="2" type="ORF">AB5J50_33935</name>
</gene>
<dbReference type="RefSeq" id="WP_369262151.1">
    <property type="nucleotide sequence ID" value="NZ_CP163440.1"/>
</dbReference>
<dbReference type="Pfam" id="PF09346">
    <property type="entry name" value="SMI1_KNR4"/>
    <property type="match status" value="1"/>
</dbReference>